<organism evidence="1 2">
    <name type="scientific">Obba rivulosa</name>
    <dbReference type="NCBI Taxonomy" id="1052685"/>
    <lineage>
        <taxon>Eukaryota</taxon>
        <taxon>Fungi</taxon>
        <taxon>Dikarya</taxon>
        <taxon>Basidiomycota</taxon>
        <taxon>Agaricomycotina</taxon>
        <taxon>Agaricomycetes</taxon>
        <taxon>Polyporales</taxon>
        <taxon>Gelatoporiaceae</taxon>
        <taxon>Obba</taxon>
    </lineage>
</organism>
<dbReference type="EMBL" id="KV722480">
    <property type="protein sequence ID" value="OCH87582.1"/>
    <property type="molecule type" value="Genomic_DNA"/>
</dbReference>
<name>A0A8E2DHX6_9APHY</name>
<sequence length="173" mass="18786">MCGETGVMVWSRATMNATRRSRTNGQNNTTAGSLLLPSRISEITRKLFSAFHTVATVGRENVPEVRSKHGKAIIARKPLTQQKKQKKHSRQPPRILSALPMIGSFEVLSNTIPDIRAGCSLTTLGDRLGNVSWMGGGDAKEMPALDGSCESRRLEDCGSMSTMQIALSVRCQG</sequence>
<protein>
    <submittedName>
        <fullName evidence="1">Uncharacterized protein</fullName>
    </submittedName>
</protein>
<evidence type="ECO:0000313" key="2">
    <source>
        <dbReference type="Proteomes" id="UP000250043"/>
    </source>
</evidence>
<evidence type="ECO:0000313" key="1">
    <source>
        <dbReference type="EMBL" id="OCH87582.1"/>
    </source>
</evidence>
<accession>A0A8E2DHX6</accession>
<reference evidence="1 2" key="1">
    <citation type="submission" date="2016-07" db="EMBL/GenBank/DDBJ databases">
        <title>Draft genome of the white-rot fungus Obba rivulosa 3A-2.</title>
        <authorList>
            <consortium name="DOE Joint Genome Institute"/>
            <person name="Miettinen O."/>
            <person name="Riley R."/>
            <person name="Acob R."/>
            <person name="Barry K."/>
            <person name="Cullen D."/>
            <person name="De Vries R."/>
            <person name="Hainaut M."/>
            <person name="Hatakka A."/>
            <person name="Henrissat B."/>
            <person name="Hilden K."/>
            <person name="Kuo R."/>
            <person name="Labutti K."/>
            <person name="Lipzen A."/>
            <person name="Makela M.R."/>
            <person name="Sandor L."/>
            <person name="Spatafora J.W."/>
            <person name="Grigoriev I.V."/>
            <person name="Hibbett D.S."/>
        </authorList>
    </citation>
    <scope>NUCLEOTIDE SEQUENCE [LARGE SCALE GENOMIC DNA]</scope>
    <source>
        <strain evidence="1 2">3A-2</strain>
    </source>
</reference>
<keyword evidence="2" id="KW-1185">Reference proteome</keyword>
<proteinExistence type="predicted"/>
<dbReference type="AlphaFoldDB" id="A0A8E2DHX6"/>
<gene>
    <name evidence="1" type="ORF">OBBRIDRAFT_805956</name>
</gene>
<dbReference type="Proteomes" id="UP000250043">
    <property type="component" value="Unassembled WGS sequence"/>
</dbReference>